<evidence type="ECO:0000313" key="3">
    <source>
        <dbReference type="EMBL" id="CBA16505.1"/>
    </source>
</evidence>
<feature type="signal peptide" evidence="1">
    <location>
        <begin position="1"/>
        <end position="23"/>
    </location>
</feature>
<dbReference type="SMART" id="SM00972">
    <property type="entry name" value="SCPU"/>
    <property type="match status" value="1"/>
</dbReference>
<dbReference type="AlphaFoldDB" id="D2UEF5"/>
<dbReference type="eggNOG" id="COG5430">
    <property type="taxonomic scope" value="Bacteria"/>
</dbReference>
<organism evidence="3 4">
    <name type="scientific">Xanthomonas albilineans (strain GPE PC73 / CFBP 7063)</name>
    <dbReference type="NCBI Taxonomy" id="380358"/>
    <lineage>
        <taxon>Bacteria</taxon>
        <taxon>Pseudomonadati</taxon>
        <taxon>Pseudomonadota</taxon>
        <taxon>Gammaproteobacteria</taxon>
        <taxon>Lysobacterales</taxon>
        <taxon>Lysobacteraceae</taxon>
        <taxon>Xanthomonas</taxon>
    </lineage>
</organism>
<protein>
    <submittedName>
        <fullName evidence="3">Hypothetical secreted protein</fullName>
    </submittedName>
</protein>
<dbReference type="Proteomes" id="UP000001890">
    <property type="component" value="Chromosome"/>
</dbReference>
<dbReference type="InterPro" id="IPR053167">
    <property type="entry name" value="Spore_coat_component"/>
</dbReference>
<feature type="domain" description="Spore coat protein U/FanG" evidence="2">
    <location>
        <begin position="28"/>
        <end position="164"/>
    </location>
</feature>
<name>D2UEF5_XANAP</name>
<dbReference type="Pfam" id="PF05229">
    <property type="entry name" value="SCPU"/>
    <property type="match status" value="1"/>
</dbReference>
<accession>D2UEF5</accession>
<dbReference type="EMBL" id="FP565176">
    <property type="protein sequence ID" value="CBA16505.1"/>
    <property type="molecule type" value="Genomic_DNA"/>
</dbReference>
<gene>
    <name evidence="3" type="ordered locus">XALc_2021</name>
</gene>
<keyword evidence="1" id="KW-0732">Signal</keyword>
<dbReference type="STRING" id="380358.XALC_2021"/>
<keyword evidence="4" id="KW-1185">Reference proteome</keyword>
<dbReference type="PANTHER" id="PTHR37089:SF4">
    <property type="entry name" value="EXPORTED PROTEIN"/>
    <property type="match status" value="1"/>
</dbReference>
<dbReference type="PATRIC" id="fig|29447.3.peg.1978"/>
<feature type="chain" id="PRO_5003037083" evidence="1">
    <location>
        <begin position="24"/>
        <end position="167"/>
    </location>
</feature>
<reference evidence="3 4" key="1">
    <citation type="journal article" date="2009" name="BMC Genomics">
        <title>The complete genome sequence of Xanthomonas albilineans provides new insights into the reductive genome evolution of the xylem-limited Xanthomonadaceae.</title>
        <authorList>
            <person name="Pieretti I."/>
            <person name="Royer M."/>
            <person name="Barbe V."/>
            <person name="Carrere S."/>
            <person name="Koebnik R."/>
            <person name="Cociancich S."/>
            <person name="Couloux A."/>
            <person name="Darrasse A."/>
            <person name="Gouzy J."/>
            <person name="Jacques M.A."/>
            <person name="Lauber E."/>
            <person name="Manceau C."/>
            <person name="Mangenot S."/>
            <person name="Poussier S."/>
            <person name="Segurens B."/>
            <person name="Szurek B."/>
            <person name="Verdier V."/>
            <person name="Arlat M."/>
            <person name="Rott P."/>
        </authorList>
    </citation>
    <scope>NUCLEOTIDE SEQUENCE [LARGE SCALE GENOMIC DNA]</scope>
    <source>
        <strain evidence="4">GPE PC73 / CFBP 7063</strain>
    </source>
</reference>
<dbReference type="InterPro" id="IPR007893">
    <property type="entry name" value="Spore_coat_U/FanG"/>
</dbReference>
<dbReference type="GeneID" id="57877327"/>
<dbReference type="KEGG" id="xal:XALC_2021"/>
<dbReference type="OrthoDB" id="8588792at2"/>
<evidence type="ECO:0000256" key="1">
    <source>
        <dbReference type="SAM" id="SignalP"/>
    </source>
</evidence>
<sequence>MQAFHRALAIAVLFTTTTGLASAQTDSRTFNVKIQINSVCNIQTAPTDVNFGSVNSAQTSITSTGTLNVRCTSGTPYNIALNAGSTTGATVLTRTMGSANASNTSRVPYALYRDSAMTQNWGSTVGLDTQAGTGNGNVQPVTVYGQVASTNYPADSYSDIVTATVTW</sequence>
<evidence type="ECO:0000313" key="4">
    <source>
        <dbReference type="Proteomes" id="UP000001890"/>
    </source>
</evidence>
<evidence type="ECO:0000259" key="2">
    <source>
        <dbReference type="Pfam" id="PF05229"/>
    </source>
</evidence>
<proteinExistence type="predicted"/>
<dbReference type="RefSeq" id="WP_012916505.1">
    <property type="nucleotide sequence ID" value="NC_013722.1"/>
</dbReference>
<dbReference type="PANTHER" id="PTHR37089">
    <property type="entry name" value="PROTEIN U-RELATED"/>
    <property type="match status" value="1"/>
</dbReference>